<gene>
    <name evidence="1" type="ORF">CGOC_LOCUS2781</name>
</gene>
<dbReference type="Proteomes" id="UP000271889">
    <property type="component" value="Unassembled WGS sequence"/>
</dbReference>
<name>A0A3P6QSH1_CYLGO</name>
<proteinExistence type="predicted"/>
<organism evidence="1 2">
    <name type="scientific">Cylicostephanus goldi</name>
    <name type="common">Nematode worm</name>
    <dbReference type="NCBI Taxonomy" id="71465"/>
    <lineage>
        <taxon>Eukaryota</taxon>
        <taxon>Metazoa</taxon>
        <taxon>Ecdysozoa</taxon>
        <taxon>Nematoda</taxon>
        <taxon>Chromadorea</taxon>
        <taxon>Rhabditida</taxon>
        <taxon>Rhabditina</taxon>
        <taxon>Rhabditomorpha</taxon>
        <taxon>Strongyloidea</taxon>
        <taxon>Strongylidae</taxon>
        <taxon>Cylicostephanus</taxon>
    </lineage>
</organism>
<dbReference type="EMBL" id="UYRV01006549">
    <property type="protein sequence ID" value="VDK53766.1"/>
    <property type="molecule type" value="Genomic_DNA"/>
</dbReference>
<dbReference type="AlphaFoldDB" id="A0A3P6QSH1"/>
<reference evidence="1 2" key="1">
    <citation type="submission" date="2018-11" db="EMBL/GenBank/DDBJ databases">
        <authorList>
            <consortium name="Pathogen Informatics"/>
        </authorList>
    </citation>
    <scope>NUCLEOTIDE SEQUENCE [LARGE SCALE GENOMIC DNA]</scope>
</reference>
<keyword evidence="2" id="KW-1185">Reference proteome</keyword>
<protein>
    <submittedName>
        <fullName evidence="1">Uncharacterized protein</fullName>
    </submittedName>
</protein>
<sequence>MKAHRWAGLHDGKNRRQINHDTSEWIPREAKRVCERIPMKWAYEFIETDGPSKTSADHDFSTWAETRTLLEL</sequence>
<evidence type="ECO:0000313" key="1">
    <source>
        <dbReference type="EMBL" id="VDK53766.1"/>
    </source>
</evidence>
<evidence type="ECO:0000313" key="2">
    <source>
        <dbReference type="Proteomes" id="UP000271889"/>
    </source>
</evidence>
<accession>A0A3P6QSH1</accession>